<dbReference type="EMBL" id="MU864506">
    <property type="protein sequence ID" value="KAK4184079.1"/>
    <property type="molecule type" value="Genomic_DNA"/>
</dbReference>
<sequence length="638" mass="74039">MNKQAEYATTPTGIAALPPEIVLKIFYECPDLETLYSFICSTPGFGELFECESVKILEAILVRLEGSRRSSVSIRENVLWIALMGGISITKEEFDKKLSAAAGLREPVRRRDLQKSNTFLQRLLKTLVVNTAGARRALVVANLVRTLENRVLGRMLDCALRVPARVPRDPGFSFNPDPAVARSEFPDFESLQDSPSARFKYTQPSWRERKKVRDVLWEMAISWEEHRTFKHGTKLPTTHRKQPRTATQRLIFQEARCTIHIDCSCLKDDIPRVPGSVYDCVYETLYDMFGLCPTAFFTGSVPPDRMKEARQRFSAQWSLVTERRHAALKRWNPEIGTDRCVEKWNWASYLYGNEYMWKTDGPQLHKSYTTKTAIGGFLNDRDLRVFSRLGFSVWDCSRLKSWGLCGSFMTLSDREAHAWRSVLIQEMESMPLFMKRRLATERCHEQVALWRKYRGRPPKPPTRQHLWVNPVCLSCEGFHGAPPLVCSYCDERWHERSSCWRRDRVEILHAQEFGNEVDPEAYDPDDFVTKSMLFAQTLADEPDPNDYPIRQAIIHWMYSESRRTKATTGHSISWLNFYKSMDALGILEVLRRRNSHEKKLRDHSTGCSWRRKRNLEARGLPEDYDSLLALHHTEQKPT</sequence>
<dbReference type="AlphaFoldDB" id="A0AAN6WLI9"/>
<evidence type="ECO:0000313" key="2">
    <source>
        <dbReference type="Proteomes" id="UP001302126"/>
    </source>
</evidence>
<evidence type="ECO:0000313" key="1">
    <source>
        <dbReference type="EMBL" id="KAK4184079.1"/>
    </source>
</evidence>
<organism evidence="1 2">
    <name type="scientific">Podospora australis</name>
    <dbReference type="NCBI Taxonomy" id="1536484"/>
    <lineage>
        <taxon>Eukaryota</taxon>
        <taxon>Fungi</taxon>
        <taxon>Dikarya</taxon>
        <taxon>Ascomycota</taxon>
        <taxon>Pezizomycotina</taxon>
        <taxon>Sordariomycetes</taxon>
        <taxon>Sordariomycetidae</taxon>
        <taxon>Sordariales</taxon>
        <taxon>Podosporaceae</taxon>
        <taxon>Podospora</taxon>
    </lineage>
</organism>
<reference evidence="1" key="1">
    <citation type="journal article" date="2023" name="Mol. Phylogenet. Evol.">
        <title>Genome-scale phylogeny and comparative genomics of the fungal order Sordariales.</title>
        <authorList>
            <person name="Hensen N."/>
            <person name="Bonometti L."/>
            <person name="Westerberg I."/>
            <person name="Brannstrom I.O."/>
            <person name="Guillou S."/>
            <person name="Cros-Aarteil S."/>
            <person name="Calhoun S."/>
            <person name="Haridas S."/>
            <person name="Kuo A."/>
            <person name="Mondo S."/>
            <person name="Pangilinan J."/>
            <person name="Riley R."/>
            <person name="LaButti K."/>
            <person name="Andreopoulos B."/>
            <person name="Lipzen A."/>
            <person name="Chen C."/>
            <person name="Yan M."/>
            <person name="Daum C."/>
            <person name="Ng V."/>
            <person name="Clum A."/>
            <person name="Steindorff A."/>
            <person name="Ohm R.A."/>
            <person name="Martin F."/>
            <person name="Silar P."/>
            <person name="Natvig D.O."/>
            <person name="Lalanne C."/>
            <person name="Gautier V."/>
            <person name="Ament-Velasquez S.L."/>
            <person name="Kruys A."/>
            <person name="Hutchinson M.I."/>
            <person name="Powell A.J."/>
            <person name="Barry K."/>
            <person name="Miller A.N."/>
            <person name="Grigoriev I.V."/>
            <person name="Debuchy R."/>
            <person name="Gladieux P."/>
            <person name="Hiltunen Thoren M."/>
            <person name="Johannesson H."/>
        </authorList>
    </citation>
    <scope>NUCLEOTIDE SEQUENCE</scope>
    <source>
        <strain evidence="1">PSN309</strain>
    </source>
</reference>
<accession>A0AAN6WLI9</accession>
<reference evidence="1" key="2">
    <citation type="submission" date="2023-05" db="EMBL/GenBank/DDBJ databases">
        <authorList>
            <consortium name="Lawrence Berkeley National Laboratory"/>
            <person name="Steindorff A."/>
            <person name="Hensen N."/>
            <person name="Bonometti L."/>
            <person name="Westerberg I."/>
            <person name="Brannstrom I.O."/>
            <person name="Guillou S."/>
            <person name="Cros-Aarteil S."/>
            <person name="Calhoun S."/>
            <person name="Haridas S."/>
            <person name="Kuo A."/>
            <person name="Mondo S."/>
            <person name="Pangilinan J."/>
            <person name="Riley R."/>
            <person name="Labutti K."/>
            <person name="Andreopoulos B."/>
            <person name="Lipzen A."/>
            <person name="Chen C."/>
            <person name="Yanf M."/>
            <person name="Daum C."/>
            <person name="Ng V."/>
            <person name="Clum A."/>
            <person name="Ohm R."/>
            <person name="Martin F."/>
            <person name="Silar P."/>
            <person name="Natvig D."/>
            <person name="Lalanne C."/>
            <person name="Gautier V."/>
            <person name="Ament-Velasquez S.L."/>
            <person name="Kruys A."/>
            <person name="Hutchinson M.I."/>
            <person name="Powell A.J."/>
            <person name="Barry K."/>
            <person name="Miller A.N."/>
            <person name="Grigoriev I.V."/>
            <person name="Debuchy R."/>
            <person name="Gladieux P."/>
            <person name="Thoren M.H."/>
            <person name="Johannesson H."/>
        </authorList>
    </citation>
    <scope>NUCLEOTIDE SEQUENCE</scope>
    <source>
        <strain evidence="1">PSN309</strain>
    </source>
</reference>
<dbReference type="Proteomes" id="UP001302126">
    <property type="component" value="Unassembled WGS sequence"/>
</dbReference>
<comment type="caution">
    <text evidence="1">The sequence shown here is derived from an EMBL/GenBank/DDBJ whole genome shotgun (WGS) entry which is preliminary data.</text>
</comment>
<name>A0AAN6WLI9_9PEZI</name>
<proteinExistence type="predicted"/>
<gene>
    <name evidence="1" type="ORF">QBC35DRAFT_477581</name>
</gene>
<protein>
    <submittedName>
        <fullName evidence="1">Uncharacterized protein</fullName>
    </submittedName>
</protein>
<keyword evidence="2" id="KW-1185">Reference proteome</keyword>